<keyword evidence="5" id="KW-1185">Reference proteome</keyword>
<organism evidence="4 5">
    <name type="scientific">Stephanodiscus triporus</name>
    <dbReference type="NCBI Taxonomy" id="2934178"/>
    <lineage>
        <taxon>Eukaryota</taxon>
        <taxon>Sar</taxon>
        <taxon>Stramenopiles</taxon>
        <taxon>Ochrophyta</taxon>
        <taxon>Bacillariophyta</taxon>
        <taxon>Coscinodiscophyceae</taxon>
        <taxon>Thalassiosirophycidae</taxon>
        <taxon>Stephanodiscales</taxon>
        <taxon>Stephanodiscaceae</taxon>
        <taxon>Stephanodiscus</taxon>
    </lineage>
</organism>
<dbReference type="PANTHER" id="PTHR10133:SF27">
    <property type="entry name" value="DNA POLYMERASE NU"/>
    <property type="match status" value="1"/>
</dbReference>
<evidence type="ECO:0000256" key="2">
    <source>
        <dbReference type="SAM" id="MobiDB-lite"/>
    </source>
</evidence>
<feature type="region of interest" description="Disordered" evidence="2">
    <location>
        <begin position="20"/>
        <end position="40"/>
    </location>
</feature>
<dbReference type="InterPro" id="IPR001098">
    <property type="entry name" value="DNA-dir_DNA_pol_A_palm_dom"/>
</dbReference>
<dbReference type="FunFam" id="1.10.150.20:FF:000070">
    <property type="entry name" value="DNA polymerase I, putative"/>
    <property type="match status" value="1"/>
</dbReference>
<dbReference type="EMBL" id="JALLAZ020000426">
    <property type="protein sequence ID" value="KAL3795410.1"/>
    <property type="molecule type" value="Genomic_DNA"/>
</dbReference>
<reference evidence="4 5" key="1">
    <citation type="submission" date="2024-10" db="EMBL/GenBank/DDBJ databases">
        <title>Updated reference genomes for cyclostephanoid diatoms.</title>
        <authorList>
            <person name="Roberts W.R."/>
            <person name="Alverson A.J."/>
        </authorList>
    </citation>
    <scope>NUCLEOTIDE SEQUENCE [LARGE SCALE GENOMIC DNA]</scope>
    <source>
        <strain evidence="4 5">AJA276-08</strain>
    </source>
</reference>
<gene>
    <name evidence="4" type="ORF">ACHAW5_005372</name>
</gene>
<protein>
    <recommendedName>
        <fullName evidence="3">DNA-directed DNA polymerase family A palm domain-containing protein</fullName>
    </recommendedName>
</protein>
<dbReference type="Gene3D" id="1.10.150.20">
    <property type="entry name" value="5' to 3' exonuclease, C-terminal subdomain"/>
    <property type="match status" value="1"/>
</dbReference>
<dbReference type="GO" id="GO:0006260">
    <property type="term" value="P:DNA replication"/>
    <property type="evidence" value="ECO:0007669"/>
    <property type="project" value="UniProtKB-KW"/>
</dbReference>
<feature type="compositionally biased region" description="Basic and acidic residues" evidence="2">
    <location>
        <begin position="261"/>
        <end position="286"/>
    </location>
</feature>
<comment type="caution">
    <text evidence="4">The sequence shown here is derived from an EMBL/GenBank/DDBJ whole genome shotgun (WGS) entry which is preliminary data.</text>
</comment>
<dbReference type="InterPro" id="IPR002298">
    <property type="entry name" value="DNA_polymerase_A"/>
</dbReference>
<dbReference type="PRINTS" id="PR00868">
    <property type="entry name" value="DNAPOLI"/>
</dbReference>
<dbReference type="AlphaFoldDB" id="A0ABD3Q563"/>
<dbReference type="Proteomes" id="UP001530315">
    <property type="component" value="Unassembled WGS sequence"/>
</dbReference>
<feature type="compositionally biased region" description="Acidic residues" evidence="2">
    <location>
        <begin position="308"/>
        <end position="319"/>
    </location>
</feature>
<dbReference type="PANTHER" id="PTHR10133">
    <property type="entry name" value="DNA POLYMERASE I"/>
    <property type="match status" value="1"/>
</dbReference>
<evidence type="ECO:0000259" key="3">
    <source>
        <dbReference type="SMART" id="SM00482"/>
    </source>
</evidence>
<evidence type="ECO:0000313" key="4">
    <source>
        <dbReference type="EMBL" id="KAL3795410.1"/>
    </source>
</evidence>
<accession>A0ABD3Q563</accession>
<proteinExistence type="predicted"/>
<feature type="compositionally biased region" description="Basic residues" evidence="2">
    <location>
        <begin position="238"/>
        <end position="252"/>
    </location>
</feature>
<dbReference type="InterPro" id="IPR043502">
    <property type="entry name" value="DNA/RNA_pol_sf"/>
</dbReference>
<keyword evidence="1" id="KW-0235">DNA replication</keyword>
<feature type="region of interest" description="Disordered" evidence="2">
    <location>
        <begin position="237"/>
        <end position="322"/>
    </location>
</feature>
<feature type="region of interest" description="Disordered" evidence="2">
    <location>
        <begin position="175"/>
        <end position="196"/>
    </location>
</feature>
<sequence>MGWFRAPIFSMRYGLGVEDGGGKGNNSQNQNDHPNLKSEDGRIDSKAAQFFHPRPVMALMPYKDFFSPLTFPSDGPDVAECKTSLDDKYLSGSNYDMGGVRGTKNNQSQHVAFCMQASHDYAQQQPQHQTPPEPSVTNAAQILEPSREASHNEPTSNLKPRQLDNIYDNIRAELSNDHFKKPPKQSKLVRDSETGKMGASLEASIGEKRKAKSWDDYGGRPVDDTCNKANQLFENAKAKKTKKKDATKKRKDKPVDFFNEDTERPVIDLRMGGEAKKGKHKVEKEKSKKQKRDHRSLHVAELQIPAYESDDAEKDIDDGDAPKISESDFVGIEQMELKNAAQCLEGLQEFLTLVGRQKHVAFTALFLDPYTGNYFTSTAAGQSGEEQMKKKKAARTNKFTQHSASPGFECTTPFLPTSKKYCTPKGHVCTAWNCTCDSQIRGMRASATLLGAMFVFENKDAGRKSDGDGNAGSDHDWQYFILPLGPTVNTSTDHHEVEYARMSSWPIIPFHCDVSLSDRWLAFEALLFNERTKLVTYNATLSLLPFYHHLDNDVASETQSSNLTSFSAYVAGVNPSQSHPCRNDGYLRSIWDLRLVSWMLRPHAKDDELEFTMFKDGFGHLAPGHQPAPKSDMSILMQGLREAKSNLELIYSLYPIMNVQIVNGGLLDALECIETPVQSILASMESRGIGFFPHRLKRIENQIESRIGELETQSRLITNDPSFLLSSPIQVSNFLFDVLSLQIPAGIISKTTAGSTHRSTSEEALHAIKDEMAKRTGTSPPIIDMILEFRQLNKLLTTFVRPLPNICRRSVTTHSGTTKRSKREGFRIFPQWMQTSVRTGRLSCRKPNLQQVPKEGAFGVIPRDAFATEDGRCLLACDYSQKEVRILAHMSRDEAMIALFRGNPNVDIYRQMSSIVLNKPADAVTDKERSQFKIITLAILYGMSANQVATKLTISKANAQQLMTDFFRRFRRIKPWMDETKDYARRKLYVKTISGRKRYLDDINSDDNAKRSQAERQAINTVIQGSAADMMKTAMIHLATNLMRWQDDATRPRMLLQIHDELILEVRFNEQDIKKLKDIAQKSCCFDCEKLFQLKVPMLLNVSVGRSWGAMTAI</sequence>
<dbReference type="SUPFAM" id="SSF56672">
    <property type="entry name" value="DNA/RNA polymerases"/>
    <property type="match status" value="1"/>
</dbReference>
<evidence type="ECO:0000256" key="1">
    <source>
        <dbReference type="ARBA" id="ARBA00022705"/>
    </source>
</evidence>
<name>A0ABD3Q563_9STRA</name>
<feature type="domain" description="DNA-directed DNA polymerase family A palm" evidence="3">
    <location>
        <begin position="859"/>
        <end position="1070"/>
    </location>
</feature>
<dbReference type="Gene3D" id="1.20.1060.10">
    <property type="entry name" value="Taq DNA Polymerase, Chain T, domain 4"/>
    <property type="match status" value="1"/>
</dbReference>
<feature type="compositionally biased region" description="Basic residues" evidence="2">
    <location>
        <begin position="287"/>
        <end position="297"/>
    </location>
</feature>
<dbReference type="CDD" id="cd08638">
    <property type="entry name" value="DNA_pol_A_theta"/>
    <property type="match status" value="1"/>
</dbReference>
<dbReference type="Pfam" id="PF00476">
    <property type="entry name" value="DNA_pol_A"/>
    <property type="match status" value="1"/>
</dbReference>
<evidence type="ECO:0000313" key="5">
    <source>
        <dbReference type="Proteomes" id="UP001530315"/>
    </source>
</evidence>
<dbReference type="Gene3D" id="3.30.70.370">
    <property type="match status" value="1"/>
</dbReference>
<dbReference type="SMART" id="SM00482">
    <property type="entry name" value="POLAc"/>
    <property type="match status" value="1"/>
</dbReference>